<dbReference type="PROSITE" id="PS00211">
    <property type="entry name" value="ABC_TRANSPORTER_1"/>
    <property type="match status" value="1"/>
</dbReference>
<reference evidence="8" key="1">
    <citation type="journal article" date="2019" name="Int. J. Syst. Evol. Microbiol.">
        <title>The Global Catalogue of Microorganisms (GCM) 10K type strain sequencing project: providing services to taxonomists for standard genome sequencing and annotation.</title>
        <authorList>
            <consortium name="The Broad Institute Genomics Platform"/>
            <consortium name="The Broad Institute Genome Sequencing Center for Infectious Disease"/>
            <person name="Wu L."/>
            <person name="Ma J."/>
        </authorList>
    </citation>
    <scope>NUCLEOTIDE SEQUENCE [LARGE SCALE GENOMIC DNA]</scope>
    <source>
        <strain evidence="8">CCUG 59778</strain>
    </source>
</reference>
<keyword evidence="5" id="KW-0029">Amino-acid transport</keyword>
<evidence type="ECO:0000313" key="7">
    <source>
        <dbReference type="EMBL" id="MFC4411234.1"/>
    </source>
</evidence>
<evidence type="ECO:0000256" key="1">
    <source>
        <dbReference type="ARBA" id="ARBA00005417"/>
    </source>
</evidence>
<dbReference type="InterPro" id="IPR003593">
    <property type="entry name" value="AAA+_ATPase"/>
</dbReference>
<organism evidence="7 8">
    <name type="scientific">Chungangia koreensis</name>
    <dbReference type="NCBI Taxonomy" id="752657"/>
    <lineage>
        <taxon>Bacteria</taxon>
        <taxon>Bacillati</taxon>
        <taxon>Bacillota</taxon>
        <taxon>Bacilli</taxon>
        <taxon>Lactobacillales</taxon>
        <taxon>Chungangia</taxon>
    </lineage>
</organism>
<comment type="caution">
    <text evidence="7">The sequence shown here is derived from an EMBL/GenBank/DDBJ whole genome shotgun (WGS) entry which is preliminary data.</text>
</comment>
<dbReference type="InterPro" id="IPR017871">
    <property type="entry name" value="ABC_transporter-like_CS"/>
</dbReference>
<evidence type="ECO:0000256" key="3">
    <source>
        <dbReference type="ARBA" id="ARBA00022741"/>
    </source>
</evidence>
<dbReference type="RefSeq" id="WP_378155923.1">
    <property type="nucleotide sequence ID" value="NZ_JBHSEC010000019.1"/>
</dbReference>
<dbReference type="PANTHER" id="PTHR43820:SF2">
    <property type="entry name" value="ABC TRANSPORTER ATP-BINDING PROTEIN"/>
    <property type="match status" value="1"/>
</dbReference>
<gene>
    <name evidence="7" type="ORF">ACFOZY_12460</name>
</gene>
<dbReference type="CDD" id="cd03224">
    <property type="entry name" value="ABC_TM1139_LivF_branched"/>
    <property type="match status" value="1"/>
</dbReference>
<keyword evidence="2" id="KW-0813">Transport</keyword>
<keyword evidence="3" id="KW-0547">Nucleotide-binding</keyword>
<dbReference type="GO" id="GO:0005524">
    <property type="term" value="F:ATP binding"/>
    <property type="evidence" value="ECO:0007669"/>
    <property type="project" value="UniProtKB-KW"/>
</dbReference>
<name>A0ABV8X892_9LACT</name>
<proteinExistence type="inferred from homology"/>
<evidence type="ECO:0000313" key="8">
    <source>
        <dbReference type="Proteomes" id="UP001595817"/>
    </source>
</evidence>
<dbReference type="Gene3D" id="3.40.50.300">
    <property type="entry name" value="P-loop containing nucleotide triphosphate hydrolases"/>
    <property type="match status" value="1"/>
</dbReference>
<protein>
    <submittedName>
        <fullName evidence="7">ABC transporter ATP-binding protein</fullName>
    </submittedName>
</protein>
<dbReference type="InterPro" id="IPR003439">
    <property type="entry name" value="ABC_transporter-like_ATP-bd"/>
</dbReference>
<evidence type="ECO:0000256" key="5">
    <source>
        <dbReference type="ARBA" id="ARBA00022970"/>
    </source>
</evidence>
<dbReference type="PROSITE" id="PS50893">
    <property type="entry name" value="ABC_TRANSPORTER_2"/>
    <property type="match status" value="1"/>
</dbReference>
<dbReference type="EMBL" id="JBHSEC010000019">
    <property type="protein sequence ID" value="MFC4411234.1"/>
    <property type="molecule type" value="Genomic_DNA"/>
</dbReference>
<dbReference type="InterPro" id="IPR027417">
    <property type="entry name" value="P-loop_NTPase"/>
</dbReference>
<comment type="similarity">
    <text evidence="1">Belongs to the ABC transporter superfamily.</text>
</comment>
<keyword evidence="8" id="KW-1185">Reference proteome</keyword>
<evidence type="ECO:0000259" key="6">
    <source>
        <dbReference type="PROSITE" id="PS50893"/>
    </source>
</evidence>
<dbReference type="InterPro" id="IPR052156">
    <property type="entry name" value="BCAA_Transport_ATP-bd_LivF"/>
</dbReference>
<dbReference type="Pfam" id="PF00005">
    <property type="entry name" value="ABC_tran"/>
    <property type="match status" value="1"/>
</dbReference>
<dbReference type="PANTHER" id="PTHR43820">
    <property type="entry name" value="HIGH-AFFINITY BRANCHED-CHAIN AMINO ACID TRANSPORT ATP-BINDING PROTEIN LIVF"/>
    <property type="match status" value="1"/>
</dbReference>
<feature type="domain" description="ABC transporter" evidence="6">
    <location>
        <begin position="5"/>
        <end position="234"/>
    </location>
</feature>
<accession>A0ABV8X892</accession>
<dbReference type="SMART" id="SM00382">
    <property type="entry name" value="AAA"/>
    <property type="match status" value="1"/>
</dbReference>
<dbReference type="Proteomes" id="UP001595817">
    <property type="component" value="Unassembled WGS sequence"/>
</dbReference>
<evidence type="ECO:0000256" key="2">
    <source>
        <dbReference type="ARBA" id="ARBA00022448"/>
    </source>
</evidence>
<keyword evidence="4 7" id="KW-0067">ATP-binding</keyword>
<dbReference type="SUPFAM" id="SSF52540">
    <property type="entry name" value="P-loop containing nucleoside triphosphate hydrolases"/>
    <property type="match status" value="1"/>
</dbReference>
<sequence>MTVLLKVDDVHTHIGQYHILQGVSFEAKKGEVSVLLGRNGAGKTTTLKTIMGLTPNSKGKILFNGEEISKKPTYNIANGGIGYVPEDQGIFGPLTVEENMKVAMRKEDDAAFERQEYVLNLFPDLKKFWKKDGGHLSGGQKQMLAMARAFVNDSKLLLIDEPSKGLAPIVVEKVMEAIVEMKKRTTIVLVEQNFIMASRIGDTFTLIDDGETVESGRMSELIENDELKRKYLGIGQRGAEHGVAH</sequence>
<evidence type="ECO:0000256" key="4">
    <source>
        <dbReference type="ARBA" id="ARBA00022840"/>
    </source>
</evidence>